<accession>A0A9P4QPA7</accession>
<reference evidence="2" key="1">
    <citation type="journal article" date="2020" name="Stud. Mycol.">
        <title>101 Dothideomycetes genomes: a test case for predicting lifestyles and emergence of pathogens.</title>
        <authorList>
            <person name="Haridas S."/>
            <person name="Albert R."/>
            <person name="Binder M."/>
            <person name="Bloem J."/>
            <person name="Labutti K."/>
            <person name="Salamov A."/>
            <person name="Andreopoulos B."/>
            <person name="Baker S."/>
            <person name="Barry K."/>
            <person name="Bills G."/>
            <person name="Bluhm B."/>
            <person name="Cannon C."/>
            <person name="Castanera R."/>
            <person name="Culley D."/>
            <person name="Daum C."/>
            <person name="Ezra D."/>
            <person name="Gonzalez J."/>
            <person name="Henrissat B."/>
            <person name="Kuo A."/>
            <person name="Liang C."/>
            <person name="Lipzen A."/>
            <person name="Lutzoni F."/>
            <person name="Magnuson J."/>
            <person name="Mondo S."/>
            <person name="Nolan M."/>
            <person name="Ohm R."/>
            <person name="Pangilinan J."/>
            <person name="Park H.-J."/>
            <person name="Ramirez L."/>
            <person name="Alfaro M."/>
            <person name="Sun H."/>
            <person name="Tritt A."/>
            <person name="Yoshinaga Y."/>
            <person name="Zwiers L.-H."/>
            <person name="Turgeon B."/>
            <person name="Goodwin S."/>
            <person name="Spatafora J."/>
            <person name="Crous P."/>
            <person name="Grigoriev I."/>
        </authorList>
    </citation>
    <scope>NUCLEOTIDE SEQUENCE</scope>
    <source>
        <strain evidence="2">CBS 125425</strain>
    </source>
</reference>
<evidence type="ECO:0000256" key="1">
    <source>
        <dbReference type="SAM" id="MobiDB-lite"/>
    </source>
</evidence>
<dbReference type="Proteomes" id="UP000799444">
    <property type="component" value="Unassembled WGS sequence"/>
</dbReference>
<evidence type="ECO:0000313" key="2">
    <source>
        <dbReference type="EMBL" id="KAF2729023.1"/>
    </source>
</evidence>
<organism evidence="2 3">
    <name type="scientific">Polyplosphaeria fusca</name>
    <dbReference type="NCBI Taxonomy" id="682080"/>
    <lineage>
        <taxon>Eukaryota</taxon>
        <taxon>Fungi</taxon>
        <taxon>Dikarya</taxon>
        <taxon>Ascomycota</taxon>
        <taxon>Pezizomycotina</taxon>
        <taxon>Dothideomycetes</taxon>
        <taxon>Pleosporomycetidae</taxon>
        <taxon>Pleosporales</taxon>
        <taxon>Tetraplosphaeriaceae</taxon>
        <taxon>Polyplosphaeria</taxon>
    </lineage>
</organism>
<sequence length="186" mass="20772">MVEQVLIQPASSQLPYLQALNAVKQIMTAENQAQYNAALEVLEGANKQIMKANLSAGLNKYDFTCPMNFISESIKKGPDSDDWYGLMYYLYLLGVDGFDGKGTWDRLGDTKLAEVRRDILMGEKDANYQQDVNNLREHARTLPSNDPNPDIPIRSQGSQRTGMGTPGQNTRVPGHARVIAKDYVIY</sequence>
<dbReference type="AlphaFoldDB" id="A0A9P4QPA7"/>
<feature type="region of interest" description="Disordered" evidence="1">
    <location>
        <begin position="139"/>
        <end position="172"/>
    </location>
</feature>
<name>A0A9P4QPA7_9PLEO</name>
<comment type="caution">
    <text evidence="2">The sequence shown here is derived from an EMBL/GenBank/DDBJ whole genome shotgun (WGS) entry which is preliminary data.</text>
</comment>
<dbReference type="EMBL" id="ML996259">
    <property type="protein sequence ID" value="KAF2729023.1"/>
    <property type="molecule type" value="Genomic_DNA"/>
</dbReference>
<proteinExistence type="predicted"/>
<feature type="compositionally biased region" description="Polar residues" evidence="1">
    <location>
        <begin position="155"/>
        <end position="171"/>
    </location>
</feature>
<evidence type="ECO:0000313" key="3">
    <source>
        <dbReference type="Proteomes" id="UP000799444"/>
    </source>
</evidence>
<gene>
    <name evidence="2" type="ORF">EJ04DRAFT_590042</name>
</gene>
<protein>
    <submittedName>
        <fullName evidence="2">Uncharacterized protein</fullName>
    </submittedName>
</protein>
<keyword evidence="3" id="KW-1185">Reference proteome</keyword>